<name>A0A210QIM2_MIZYE</name>
<dbReference type="Pfam" id="PF00643">
    <property type="entry name" value="zf-B_box"/>
    <property type="match status" value="1"/>
</dbReference>
<dbReference type="SUPFAM" id="SSF57845">
    <property type="entry name" value="B-box zinc-binding domain"/>
    <property type="match status" value="1"/>
</dbReference>
<dbReference type="GO" id="GO:0008270">
    <property type="term" value="F:zinc ion binding"/>
    <property type="evidence" value="ECO:0007669"/>
    <property type="project" value="InterPro"/>
</dbReference>
<organism evidence="2 3">
    <name type="scientific">Mizuhopecten yessoensis</name>
    <name type="common">Japanese scallop</name>
    <name type="synonym">Patinopecten yessoensis</name>
    <dbReference type="NCBI Taxonomy" id="6573"/>
    <lineage>
        <taxon>Eukaryota</taxon>
        <taxon>Metazoa</taxon>
        <taxon>Spiralia</taxon>
        <taxon>Lophotrochozoa</taxon>
        <taxon>Mollusca</taxon>
        <taxon>Bivalvia</taxon>
        <taxon>Autobranchia</taxon>
        <taxon>Pteriomorphia</taxon>
        <taxon>Pectinida</taxon>
        <taxon>Pectinoidea</taxon>
        <taxon>Pectinidae</taxon>
        <taxon>Mizuhopecten</taxon>
    </lineage>
</organism>
<feature type="domain" description="B box-type" evidence="1">
    <location>
        <begin position="17"/>
        <end position="54"/>
    </location>
</feature>
<dbReference type="Proteomes" id="UP000242188">
    <property type="component" value="Unassembled WGS sequence"/>
</dbReference>
<dbReference type="InterPro" id="IPR000315">
    <property type="entry name" value="Znf_B-box"/>
</dbReference>
<keyword evidence="3" id="KW-1185">Reference proteome</keyword>
<dbReference type="SUPFAM" id="SSF63829">
    <property type="entry name" value="Calcium-dependent phosphotriesterase"/>
    <property type="match status" value="1"/>
</dbReference>
<evidence type="ECO:0000313" key="2">
    <source>
        <dbReference type="EMBL" id="OWF48590.1"/>
    </source>
</evidence>
<dbReference type="GO" id="GO:0061630">
    <property type="term" value="F:ubiquitin protein ligase activity"/>
    <property type="evidence" value="ECO:0007669"/>
    <property type="project" value="TreeGrafter"/>
</dbReference>
<dbReference type="InterPro" id="IPR047153">
    <property type="entry name" value="TRIM45/56/19-like"/>
</dbReference>
<dbReference type="AlphaFoldDB" id="A0A210QIM2"/>
<dbReference type="OrthoDB" id="6071540at2759"/>
<accession>A0A210QIM2</accession>
<evidence type="ECO:0000313" key="3">
    <source>
        <dbReference type="Proteomes" id="UP000242188"/>
    </source>
</evidence>
<gene>
    <name evidence="2" type="ORF">KP79_PYT04513</name>
</gene>
<dbReference type="CDD" id="cd19756">
    <property type="entry name" value="Bbox2"/>
    <property type="match status" value="1"/>
</dbReference>
<evidence type="ECO:0000259" key="1">
    <source>
        <dbReference type="Pfam" id="PF00643"/>
    </source>
</evidence>
<dbReference type="EMBL" id="NEDP02003487">
    <property type="protein sequence ID" value="OWF48590.1"/>
    <property type="molecule type" value="Genomic_DNA"/>
</dbReference>
<sequence length="524" mass="58479">MASSVVRRNKAYGNPIRICPQHPRKKIVSVCNTCGEQFVCLLCIAAAHTGHRLVETDDYLNVKKVSLSGLLVDSEAKIKTVDERVEKVQQYRADNKKILEHTIQTVESRGTELKAEIDKIIKDFTQRSKEVGEKNMEILEAIEKKLLSQLTDITAIVNKCKNALANDKNADMGSLEKSLRIENSRPFKPFPVLQLPSLIAEEDPAAQQLILFGSMNIKDWRLEIFDPNDDDLISDTSSSITGKSKLKATSVKAIASFRHVTQGRISTVAPTLDGKAWIVKGGGCEADLMLQSGDTKHTTVVESYLNILDLMVKADSTKTVLLCSDGTIRNILQTGKTNTMYRTKYPVTSLCESAEGGNIWFTQDDGKVVKYSRDGEISQTINTDPSGRKLFSMPIRVRVNRRTGDMVVIEDSLPRHVLIMDKRNNILFRFHGDLTLDERENHVEDGEGQGRTRFIPTAVCFDRNNNVIVCDIGSKSVMLVDRRGRATKSLWRDGNMPTSCGTQPNGDLWVGFSNGKLKVLRYLS</sequence>
<proteinExistence type="predicted"/>
<dbReference type="PANTHER" id="PTHR25462">
    <property type="entry name" value="BONUS, ISOFORM C-RELATED"/>
    <property type="match status" value="1"/>
</dbReference>
<dbReference type="Gene3D" id="3.30.160.60">
    <property type="entry name" value="Classic Zinc Finger"/>
    <property type="match status" value="1"/>
</dbReference>
<dbReference type="PANTHER" id="PTHR25462:SF291">
    <property type="entry name" value="E3 UBIQUITIN-PROTEIN LIGASE TRIM45"/>
    <property type="match status" value="1"/>
</dbReference>
<dbReference type="Gene3D" id="2.120.10.30">
    <property type="entry name" value="TolB, C-terminal domain"/>
    <property type="match status" value="1"/>
</dbReference>
<dbReference type="InterPro" id="IPR011042">
    <property type="entry name" value="6-blade_b-propeller_TolB-like"/>
</dbReference>
<reference evidence="2 3" key="1">
    <citation type="journal article" date="2017" name="Nat. Ecol. Evol.">
        <title>Scallop genome provides insights into evolution of bilaterian karyotype and development.</title>
        <authorList>
            <person name="Wang S."/>
            <person name="Zhang J."/>
            <person name="Jiao W."/>
            <person name="Li J."/>
            <person name="Xun X."/>
            <person name="Sun Y."/>
            <person name="Guo X."/>
            <person name="Huan P."/>
            <person name="Dong B."/>
            <person name="Zhang L."/>
            <person name="Hu X."/>
            <person name="Sun X."/>
            <person name="Wang J."/>
            <person name="Zhao C."/>
            <person name="Wang Y."/>
            <person name="Wang D."/>
            <person name="Huang X."/>
            <person name="Wang R."/>
            <person name="Lv J."/>
            <person name="Li Y."/>
            <person name="Zhang Z."/>
            <person name="Liu B."/>
            <person name="Lu W."/>
            <person name="Hui Y."/>
            <person name="Liang J."/>
            <person name="Zhou Z."/>
            <person name="Hou R."/>
            <person name="Li X."/>
            <person name="Liu Y."/>
            <person name="Li H."/>
            <person name="Ning X."/>
            <person name="Lin Y."/>
            <person name="Zhao L."/>
            <person name="Xing Q."/>
            <person name="Dou J."/>
            <person name="Li Y."/>
            <person name="Mao J."/>
            <person name="Guo H."/>
            <person name="Dou H."/>
            <person name="Li T."/>
            <person name="Mu C."/>
            <person name="Jiang W."/>
            <person name="Fu Q."/>
            <person name="Fu X."/>
            <person name="Miao Y."/>
            <person name="Liu J."/>
            <person name="Yu Q."/>
            <person name="Li R."/>
            <person name="Liao H."/>
            <person name="Li X."/>
            <person name="Kong Y."/>
            <person name="Jiang Z."/>
            <person name="Chourrout D."/>
            <person name="Li R."/>
            <person name="Bao Z."/>
        </authorList>
    </citation>
    <scope>NUCLEOTIDE SEQUENCE [LARGE SCALE GENOMIC DNA]</scope>
    <source>
        <strain evidence="2 3">PY_sf001</strain>
    </source>
</reference>
<comment type="caution">
    <text evidence="2">The sequence shown here is derived from an EMBL/GenBank/DDBJ whole genome shotgun (WGS) entry which is preliminary data.</text>
</comment>
<protein>
    <submittedName>
        <fullName evidence="2">E3 ubiquitin-protein ligase TRIM56</fullName>
    </submittedName>
</protein>